<evidence type="ECO:0000259" key="1">
    <source>
        <dbReference type="Pfam" id="PF06114"/>
    </source>
</evidence>
<dbReference type="InterPro" id="IPR052345">
    <property type="entry name" value="Rad_response_metalloprotease"/>
</dbReference>
<keyword evidence="3" id="KW-1185">Reference proteome</keyword>
<comment type="caution">
    <text evidence="2">The sequence shown here is derived from an EMBL/GenBank/DDBJ whole genome shotgun (WGS) entry which is preliminary data.</text>
</comment>
<proteinExistence type="predicted"/>
<dbReference type="AlphaFoldDB" id="A0A542XEK0"/>
<dbReference type="InterPro" id="IPR010359">
    <property type="entry name" value="IrrE_HExxH"/>
</dbReference>
<sequence>MTTQTTTSPSVLASLRGLTPRCRLDFEDTKQLAERQARTLARLLAVDEDGVHDRHIESLPRLRVVYEALPTSGLSYWNGQEWIIAICQDDTPARQRFTLLHELKHVIDHPHRARLYRSDWEAERAADYFAACALMPKPALKRMYCNVTQRIEALAAYFGVSQAALRYRLEQIGLLERPTFTRQRCARPVSTPTWQEQRFRTVQMNRST</sequence>
<feature type="domain" description="IrrE N-terminal-like" evidence="1">
    <location>
        <begin position="71"/>
        <end position="170"/>
    </location>
</feature>
<gene>
    <name evidence="2" type="ORF">FB554_2415</name>
</gene>
<dbReference type="Gene3D" id="1.10.10.2910">
    <property type="match status" value="1"/>
</dbReference>
<evidence type="ECO:0000313" key="3">
    <source>
        <dbReference type="Proteomes" id="UP000318336"/>
    </source>
</evidence>
<dbReference type="PANTHER" id="PTHR43236:SF1">
    <property type="entry name" value="BLL7220 PROTEIN"/>
    <property type="match status" value="1"/>
</dbReference>
<accession>A0A542XEK0</accession>
<evidence type="ECO:0000313" key="2">
    <source>
        <dbReference type="EMBL" id="TQL34252.1"/>
    </source>
</evidence>
<dbReference type="OrthoDB" id="9794834at2"/>
<protein>
    <submittedName>
        <fullName evidence="2">Uncharacterized protein DUF955</fullName>
    </submittedName>
</protein>
<name>A0A542XEK0_9MICO</name>
<dbReference type="Proteomes" id="UP000318336">
    <property type="component" value="Unassembled WGS sequence"/>
</dbReference>
<dbReference type="RefSeq" id="WP_142006383.1">
    <property type="nucleotide sequence ID" value="NZ_CAJTBP010000001.1"/>
</dbReference>
<organism evidence="2 3">
    <name type="scientific">Barrientosiimonas humi</name>
    <dbReference type="NCBI Taxonomy" id="999931"/>
    <lineage>
        <taxon>Bacteria</taxon>
        <taxon>Bacillati</taxon>
        <taxon>Actinomycetota</taxon>
        <taxon>Actinomycetes</taxon>
        <taxon>Micrococcales</taxon>
        <taxon>Dermacoccaceae</taxon>
        <taxon>Barrientosiimonas</taxon>
    </lineage>
</organism>
<dbReference type="Pfam" id="PF06114">
    <property type="entry name" value="Peptidase_M78"/>
    <property type="match status" value="1"/>
</dbReference>
<dbReference type="EMBL" id="VFOK01000001">
    <property type="protein sequence ID" value="TQL34252.1"/>
    <property type="molecule type" value="Genomic_DNA"/>
</dbReference>
<reference evidence="2 3" key="1">
    <citation type="submission" date="2019-06" db="EMBL/GenBank/DDBJ databases">
        <title>Sequencing the genomes of 1000 actinobacteria strains.</title>
        <authorList>
            <person name="Klenk H.-P."/>
        </authorList>
    </citation>
    <scope>NUCLEOTIDE SEQUENCE [LARGE SCALE GENOMIC DNA]</scope>
    <source>
        <strain evidence="2 3">DSM 24617</strain>
    </source>
</reference>
<dbReference type="PANTHER" id="PTHR43236">
    <property type="entry name" value="ANTITOXIN HIGA1"/>
    <property type="match status" value="1"/>
</dbReference>